<dbReference type="Pfam" id="PF13290">
    <property type="entry name" value="CHB_HEX_C_1"/>
    <property type="match status" value="1"/>
</dbReference>
<dbReference type="Pfam" id="PF05065">
    <property type="entry name" value="Phage_capsid"/>
    <property type="match status" value="1"/>
</dbReference>
<organism evidence="6">
    <name type="scientific">Myoviridae sp. ctsNT17</name>
    <dbReference type="NCBI Taxonomy" id="2825191"/>
    <lineage>
        <taxon>Viruses</taxon>
        <taxon>Duplodnaviria</taxon>
        <taxon>Heunggongvirae</taxon>
        <taxon>Uroviricota</taxon>
        <taxon>Caudoviricetes</taxon>
    </lineage>
</organism>
<dbReference type="Gene3D" id="3.30.2400.10">
    <property type="entry name" value="Major capsid protein gp5"/>
    <property type="match status" value="1"/>
</dbReference>
<dbReference type="InterPro" id="IPR024455">
    <property type="entry name" value="Phage_capsid"/>
</dbReference>
<evidence type="ECO:0000259" key="5">
    <source>
        <dbReference type="Pfam" id="PF13290"/>
    </source>
</evidence>
<feature type="domain" description="GH29D-like beta-sandwich" evidence="5">
    <location>
        <begin position="483"/>
        <end position="546"/>
    </location>
</feature>
<evidence type="ECO:0000256" key="1">
    <source>
        <dbReference type="ARBA" id="ARBA00004328"/>
    </source>
</evidence>
<keyword evidence="3" id="KW-0175">Coiled coil</keyword>
<keyword evidence="2" id="KW-0946">Virion</keyword>
<feature type="domain" description="Phage capsid-like C-terminal" evidence="4">
    <location>
        <begin position="169"/>
        <end position="456"/>
    </location>
</feature>
<dbReference type="EMBL" id="BK015416">
    <property type="protein sequence ID" value="DAE05752.1"/>
    <property type="molecule type" value="Genomic_DNA"/>
</dbReference>
<dbReference type="InterPro" id="IPR054612">
    <property type="entry name" value="Phage_capsid-like_C"/>
</dbReference>
<dbReference type="NCBIfam" id="TIGR01554">
    <property type="entry name" value="major_cap_HK97"/>
    <property type="match status" value="1"/>
</dbReference>
<protein>
    <submittedName>
        <fullName evidence="6">Major capsid protein</fullName>
    </submittedName>
</protein>
<reference evidence="6" key="1">
    <citation type="journal article" date="2021" name="Proc. Natl. Acad. Sci. U.S.A.">
        <title>A Catalog of Tens of Thousands of Viruses from Human Metagenomes Reveals Hidden Associations with Chronic Diseases.</title>
        <authorList>
            <person name="Tisza M.J."/>
            <person name="Buck C.B."/>
        </authorList>
    </citation>
    <scope>NUCLEOTIDE SEQUENCE</scope>
    <source>
        <strain evidence="6">CtsNT17</strain>
    </source>
</reference>
<evidence type="ECO:0000313" key="6">
    <source>
        <dbReference type="EMBL" id="DAE05752.1"/>
    </source>
</evidence>
<evidence type="ECO:0000256" key="2">
    <source>
        <dbReference type="ARBA" id="ARBA00022844"/>
    </source>
</evidence>
<dbReference type="GO" id="GO:0044423">
    <property type="term" value="C:virion component"/>
    <property type="evidence" value="ECO:0007669"/>
    <property type="project" value="UniProtKB-KW"/>
</dbReference>
<proteinExistence type="predicted"/>
<evidence type="ECO:0000259" key="4">
    <source>
        <dbReference type="Pfam" id="PF05065"/>
    </source>
</evidence>
<evidence type="ECO:0000256" key="3">
    <source>
        <dbReference type="SAM" id="Coils"/>
    </source>
</evidence>
<comment type="subcellular location">
    <subcellularLocation>
        <location evidence="1">Virion</location>
    </subcellularLocation>
</comment>
<dbReference type="InterPro" id="IPR059177">
    <property type="entry name" value="GH29D-like_dom"/>
</dbReference>
<name>A0A8S5PGF3_9CAUD</name>
<accession>A0A8S5PGF3</accession>
<sequence>MLRQLVITKRRAELDAQREQTRAGLAEYETRKVELEKREAELEAAVNEVNAETSAEDRATIDQMVEEYEADKKAYDNDRQGVDEKLAKLDEQISALDAELDEINARAKKPAITTHTIERKDDAPMDTRKFFGLNAQERDAFLAREDVKGFLTRLREMKGQNRAISGAELTIPTVIIELLREQITTYSRLMKHVNVRAISGKTRQIIMGTAPEAIWTEACGALNEVTFGFTDTEVDGYKVGAYIEICNALLEDSDVALASAVIDFLGQAIGLAIDKAILYGTGTKMPMGIATRLAQTAQPDDYPATAPAWTDLHTSNVVTIATADSTGLKLFQALAKAAAKARSTYATGEKFWAMTEGTWLKLVVEAMSINATGAIVTGMQKTMPIIGGAVEIVPDKLMADDTIIGGYGNLYLLVERAGMSMASSDQVRFIEERTVYKASARYDGKPIFGEGFVAININNGTPETSKTFPEDEANKTETPYAVPAAGTYSGAQNVQLFSGTKGATIYYTTDGKTPTTASTKYTAPVAISATKTIKAIAVKKGMDNSAELTAAYTIS</sequence>
<feature type="coiled-coil region" evidence="3">
    <location>
        <begin position="11"/>
        <end position="106"/>
    </location>
</feature>
<dbReference type="SUPFAM" id="SSF56563">
    <property type="entry name" value="Major capsid protein gp5"/>
    <property type="match status" value="1"/>
</dbReference>